<evidence type="ECO:0000259" key="1">
    <source>
        <dbReference type="SMART" id="SM00481"/>
    </source>
</evidence>
<dbReference type="PANTHER" id="PTHR42924">
    <property type="entry name" value="EXONUCLEASE"/>
    <property type="match status" value="1"/>
</dbReference>
<dbReference type="Gene3D" id="3.20.20.140">
    <property type="entry name" value="Metal-dependent hydrolases"/>
    <property type="match status" value="1"/>
</dbReference>
<dbReference type="InterPro" id="IPR052018">
    <property type="entry name" value="PHP_domain"/>
</dbReference>
<evidence type="ECO:0000313" key="3">
    <source>
        <dbReference type="Proteomes" id="UP001600165"/>
    </source>
</evidence>
<name>A0ABW6IHH2_9CYAN</name>
<dbReference type="SUPFAM" id="SSF89550">
    <property type="entry name" value="PHP domain-like"/>
    <property type="match status" value="1"/>
</dbReference>
<keyword evidence="3" id="KW-1185">Reference proteome</keyword>
<feature type="domain" description="Polymerase/histidinol phosphatase N-terminal" evidence="1">
    <location>
        <begin position="35"/>
        <end position="117"/>
    </location>
</feature>
<organism evidence="2 3">
    <name type="scientific">Almyronema epifaneia S1</name>
    <dbReference type="NCBI Taxonomy" id="2991925"/>
    <lineage>
        <taxon>Bacteria</taxon>
        <taxon>Bacillati</taxon>
        <taxon>Cyanobacteriota</taxon>
        <taxon>Cyanophyceae</taxon>
        <taxon>Nodosilineales</taxon>
        <taxon>Nodosilineaceae</taxon>
        <taxon>Almyronema</taxon>
        <taxon>Almyronema epifaneia</taxon>
    </lineage>
</organism>
<accession>A0ABW6IHH2</accession>
<evidence type="ECO:0000313" key="2">
    <source>
        <dbReference type="EMBL" id="MFE4107653.1"/>
    </source>
</evidence>
<dbReference type="RefSeq" id="WP_377966572.1">
    <property type="nucleotide sequence ID" value="NZ_JBHZOL010000088.1"/>
</dbReference>
<dbReference type="CDD" id="cd07438">
    <property type="entry name" value="PHP_HisPPase_AMP"/>
    <property type="match status" value="1"/>
</dbReference>
<dbReference type="Proteomes" id="UP001600165">
    <property type="component" value="Unassembled WGS sequence"/>
</dbReference>
<reference evidence="2 3" key="1">
    <citation type="submission" date="2024-10" db="EMBL/GenBank/DDBJ databases">
        <authorList>
            <person name="Ratan Roy A."/>
            <person name="Morales Sandoval P.H."/>
            <person name="De Los Santos Villalobos S."/>
            <person name="Chakraborty S."/>
            <person name="Mukherjee J."/>
        </authorList>
    </citation>
    <scope>NUCLEOTIDE SEQUENCE [LARGE SCALE GENOMIC DNA]</scope>
    <source>
        <strain evidence="2 3">S1</strain>
    </source>
</reference>
<dbReference type="InterPro" id="IPR004013">
    <property type="entry name" value="PHP_dom"/>
</dbReference>
<protein>
    <submittedName>
        <fullName evidence="2">PHP domain-containing protein</fullName>
    </submittedName>
</protein>
<dbReference type="SMART" id="SM00481">
    <property type="entry name" value="POLIIIAc"/>
    <property type="match status" value="1"/>
</dbReference>
<comment type="caution">
    <text evidence="2">The sequence shown here is derived from an EMBL/GenBank/DDBJ whole genome shotgun (WGS) entry which is preliminary data.</text>
</comment>
<gene>
    <name evidence="2" type="ORF">ACFVKH_15270</name>
</gene>
<dbReference type="PANTHER" id="PTHR42924:SF3">
    <property type="entry name" value="POLYMERASE_HISTIDINOL PHOSPHATASE N-TERMINAL DOMAIN-CONTAINING PROTEIN"/>
    <property type="match status" value="1"/>
</dbReference>
<proteinExistence type="predicted"/>
<dbReference type="InterPro" id="IPR003141">
    <property type="entry name" value="Pol/His_phosphatase_N"/>
</dbReference>
<dbReference type="EMBL" id="JBHZOL010000088">
    <property type="protein sequence ID" value="MFE4107653.1"/>
    <property type="molecule type" value="Genomic_DNA"/>
</dbReference>
<sequence length="241" mass="26812">MSVNPALVSTVAVQGALTLRQIFATVDAQSCPHSYNFHMHTVCSDGQLEPEALVEQAISIGLVEYAITDHHSVSGYSRAKAWLEDWQWRHPASIRGKSRRRAALPRLWSGVEITALLLETEVHILGYAFDIDHPSMQPYLQGYSRRDSDRAAQKVIAAIQQANGLAVLAHPARYRRSAEELIQAAAQMGIDGAEAYYAYDNPAHWRPSPDKTRTVEYLARSHGLLRTCGTDTHGKSLLKRL</sequence>
<dbReference type="InterPro" id="IPR016195">
    <property type="entry name" value="Pol/histidinol_Pase-like"/>
</dbReference>
<dbReference type="Pfam" id="PF02811">
    <property type="entry name" value="PHP"/>
    <property type="match status" value="1"/>
</dbReference>